<organism evidence="2 3">
    <name type="scientific">Gossypium stocksii</name>
    <dbReference type="NCBI Taxonomy" id="47602"/>
    <lineage>
        <taxon>Eukaryota</taxon>
        <taxon>Viridiplantae</taxon>
        <taxon>Streptophyta</taxon>
        <taxon>Embryophyta</taxon>
        <taxon>Tracheophyta</taxon>
        <taxon>Spermatophyta</taxon>
        <taxon>Magnoliopsida</taxon>
        <taxon>eudicotyledons</taxon>
        <taxon>Gunneridae</taxon>
        <taxon>Pentapetalae</taxon>
        <taxon>rosids</taxon>
        <taxon>malvids</taxon>
        <taxon>Malvales</taxon>
        <taxon>Malvaceae</taxon>
        <taxon>Malvoideae</taxon>
        <taxon>Gossypium</taxon>
    </lineage>
</organism>
<dbReference type="Proteomes" id="UP000828251">
    <property type="component" value="Unassembled WGS sequence"/>
</dbReference>
<dbReference type="SUPFAM" id="SSF56672">
    <property type="entry name" value="DNA/RNA polymerases"/>
    <property type="match status" value="1"/>
</dbReference>
<dbReference type="Pfam" id="PF00078">
    <property type="entry name" value="RVT_1"/>
    <property type="match status" value="1"/>
</dbReference>
<comment type="caution">
    <text evidence="2">The sequence shown here is derived from an EMBL/GenBank/DDBJ whole genome shotgun (WGS) entry which is preliminary data.</text>
</comment>
<evidence type="ECO:0000259" key="1">
    <source>
        <dbReference type="PROSITE" id="PS50878"/>
    </source>
</evidence>
<dbReference type="AlphaFoldDB" id="A0A9D3W928"/>
<accession>A0A9D3W928</accession>
<protein>
    <recommendedName>
        <fullName evidence="1">Reverse transcriptase domain-containing protein</fullName>
    </recommendedName>
</protein>
<dbReference type="InterPro" id="IPR000477">
    <property type="entry name" value="RT_dom"/>
</dbReference>
<dbReference type="OrthoDB" id="1936608at2759"/>
<dbReference type="PANTHER" id="PTHR46890">
    <property type="entry name" value="NON-LTR RETROLELEMENT REVERSE TRANSCRIPTASE-LIKE PROTEIN-RELATED"/>
    <property type="match status" value="1"/>
</dbReference>
<evidence type="ECO:0000313" key="3">
    <source>
        <dbReference type="Proteomes" id="UP000828251"/>
    </source>
</evidence>
<sequence length="399" mass="45665">MTQFRPISLCNMLYKILAKAIANQLRGIIGKCIDNAQSAFVLGRLISDNVLLAYEILHMLRKRLGKKGYMTVKLDMSKAYDRVEWNFVNEIMIWIGFDKCWVDTLMKCVTTVSYLVVINGYIEDKFLPTRGLRQGDPLSPFLFLLCGEGLSSLLILELNGRFSKGVKVSRSGPKASHLFFANSCIVFGEATSKGANLFKDILREYKSCSGQYVNFDKSIVFFSKNTSEEDRRLVVNLLGGGKEAFIKAILQAIPTYTMACFLLPKVLCNELESFVARFLWQKGHGKMGIDWYRKVISNDRCLHGCSSAEDSLHIFRECPTTTKAWQCLHLSWVKNNMNQSTLEWLTWVFKKGNDAQYRILCYALWEIWFSRNQLLHEGKNITGKALAQNVQRHTAEYEE</sequence>
<gene>
    <name evidence="2" type="ORF">J1N35_007388</name>
</gene>
<keyword evidence="3" id="KW-1185">Reference proteome</keyword>
<dbReference type="InterPro" id="IPR043502">
    <property type="entry name" value="DNA/RNA_pol_sf"/>
</dbReference>
<dbReference type="CDD" id="cd01650">
    <property type="entry name" value="RT_nLTR_like"/>
    <property type="match status" value="1"/>
</dbReference>
<evidence type="ECO:0000313" key="2">
    <source>
        <dbReference type="EMBL" id="KAH1114010.1"/>
    </source>
</evidence>
<dbReference type="InterPro" id="IPR052343">
    <property type="entry name" value="Retrotransposon-Effector_Assoc"/>
</dbReference>
<dbReference type="EMBL" id="JAIQCV010000003">
    <property type="protein sequence ID" value="KAH1114010.1"/>
    <property type="molecule type" value="Genomic_DNA"/>
</dbReference>
<feature type="domain" description="Reverse transcriptase" evidence="1">
    <location>
        <begin position="1"/>
        <end position="250"/>
    </location>
</feature>
<proteinExistence type="predicted"/>
<dbReference type="PANTHER" id="PTHR46890:SF48">
    <property type="entry name" value="RNA-DIRECTED DNA POLYMERASE"/>
    <property type="match status" value="1"/>
</dbReference>
<name>A0A9D3W928_9ROSI</name>
<reference evidence="2 3" key="1">
    <citation type="journal article" date="2021" name="Plant Biotechnol. J.">
        <title>Multi-omics assisted identification of the key and species-specific regulatory components of drought-tolerant mechanisms in Gossypium stocksii.</title>
        <authorList>
            <person name="Yu D."/>
            <person name="Ke L."/>
            <person name="Zhang D."/>
            <person name="Wu Y."/>
            <person name="Sun Y."/>
            <person name="Mei J."/>
            <person name="Sun J."/>
            <person name="Sun Y."/>
        </authorList>
    </citation>
    <scope>NUCLEOTIDE SEQUENCE [LARGE SCALE GENOMIC DNA]</scope>
    <source>
        <strain evidence="3">cv. E1</strain>
        <tissue evidence="2">Leaf</tissue>
    </source>
</reference>
<dbReference type="PROSITE" id="PS50878">
    <property type="entry name" value="RT_POL"/>
    <property type="match status" value="1"/>
</dbReference>